<feature type="transmembrane region" description="Helical" evidence="6">
    <location>
        <begin position="353"/>
        <end position="374"/>
    </location>
</feature>
<feature type="region of interest" description="Disordered" evidence="5">
    <location>
        <begin position="1"/>
        <end position="20"/>
    </location>
</feature>
<dbReference type="InterPro" id="IPR020846">
    <property type="entry name" value="MFS_dom"/>
</dbReference>
<dbReference type="InterPro" id="IPR036259">
    <property type="entry name" value="MFS_trans_sf"/>
</dbReference>
<dbReference type="Pfam" id="PF07690">
    <property type="entry name" value="MFS_1"/>
    <property type="match status" value="1"/>
</dbReference>
<feature type="transmembrane region" description="Helical" evidence="6">
    <location>
        <begin position="115"/>
        <end position="139"/>
    </location>
</feature>
<dbReference type="EMBL" id="JBJVNI010000001">
    <property type="protein sequence ID" value="MFM9607470.1"/>
    <property type="molecule type" value="Genomic_DNA"/>
</dbReference>
<keyword evidence="2 6" id="KW-0812">Transmembrane</keyword>
<dbReference type="RefSeq" id="WP_109361400.1">
    <property type="nucleotide sequence ID" value="NZ_JBJVNI010000001.1"/>
</dbReference>
<dbReference type="InterPro" id="IPR052524">
    <property type="entry name" value="MFS_Cyanate_Porter"/>
</dbReference>
<gene>
    <name evidence="8" type="ORF">ACKI18_01980</name>
</gene>
<feature type="transmembrane region" description="Helical" evidence="6">
    <location>
        <begin position="184"/>
        <end position="203"/>
    </location>
</feature>
<sequence length="418" mass="42397">MSLESPSTSRTTDRAEAPRPPSLGKPLLLVALILLALNLRSPITSIAPLLNPLQADLHLSETAVGVLTSLPVLCLGLFAFVAPGLGRRWSLRTLLVLSLVVLTVGALVRGGTSPVALFAGTVLVAAPIGIANVLIPGLIKRRFPDSVPRVSAFYSSALTFGAAAGPAVAVPLADATGSSWRTPLLILVVPLSVLTAVVVLLALRKEPPAAPPPAAPPAAGGGRPSGLWRSALAWQVTVFFGVQALLSYTVFGWLPSIWQDHGLSATSAGLALSLCNAVGVVGAWILAAAGKRLPDQRPAGVTVACLTAAGLLGVVLGPKALLWPSVAVLGLGLGAGFALALSLFALRSPDPATTAALSAMGQGIGYLIGVLGPLGAGALHDATDTWTWPLGVLLLACAVQITVAFSAGRARTVDAVTR</sequence>
<dbReference type="Proteomes" id="UP001631957">
    <property type="component" value="Unassembled WGS sequence"/>
</dbReference>
<feature type="transmembrane region" description="Helical" evidence="6">
    <location>
        <begin position="266"/>
        <end position="287"/>
    </location>
</feature>
<evidence type="ECO:0000256" key="3">
    <source>
        <dbReference type="ARBA" id="ARBA00022989"/>
    </source>
</evidence>
<evidence type="ECO:0000256" key="2">
    <source>
        <dbReference type="ARBA" id="ARBA00022692"/>
    </source>
</evidence>
<evidence type="ECO:0000256" key="6">
    <source>
        <dbReference type="SAM" id="Phobius"/>
    </source>
</evidence>
<dbReference type="Gene3D" id="1.20.1250.20">
    <property type="entry name" value="MFS general substrate transporter like domains"/>
    <property type="match status" value="1"/>
</dbReference>
<name>A0ABW9HKT3_9ACTN</name>
<dbReference type="PANTHER" id="PTHR23523:SF2">
    <property type="entry name" value="2-NITROIMIDAZOLE TRANSPORTER"/>
    <property type="match status" value="1"/>
</dbReference>
<dbReference type="SUPFAM" id="SSF103473">
    <property type="entry name" value="MFS general substrate transporter"/>
    <property type="match status" value="1"/>
</dbReference>
<evidence type="ECO:0000256" key="1">
    <source>
        <dbReference type="ARBA" id="ARBA00004651"/>
    </source>
</evidence>
<comment type="subcellular location">
    <subcellularLocation>
        <location evidence="1">Cell membrane</location>
        <topology evidence="1">Multi-pass membrane protein</topology>
    </subcellularLocation>
</comment>
<comment type="caution">
    <text evidence="8">The sequence shown here is derived from an EMBL/GenBank/DDBJ whole genome shotgun (WGS) entry which is preliminary data.</text>
</comment>
<evidence type="ECO:0000256" key="5">
    <source>
        <dbReference type="SAM" id="MobiDB-lite"/>
    </source>
</evidence>
<proteinExistence type="predicted"/>
<feature type="transmembrane region" description="Helical" evidence="6">
    <location>
        <begin position="27"/>
        <end position="50"/>
    </location>
</feature>
<feature type="transmembrane region" description="Helical" evidence="6">
    <location>
        <begin position="89"/>
        <end position="109"/>
    </location>
</feature>
<evidence type="ECO:0000256" key="4">
    <source>
        <dbReference type="ARBA" id="ARBA00023136"/>
    </source>
</evidence>
<feature type="transmembrane region" description="Helical" evidence="6">
    <location>
        <begin position="322"/>
        <end position="346"/>
    </location>
</feature>
<reference evidence="8 9" key="1">
    <citation type="submission" date="2024-12" db="EMBL/GenBank/DDBJ databases">
        <title>Forecasting of Potato common scab and diversities of Pathogenic streptomyces spp. in china.</title>
        <authorList>
            <person name="Handique U."/>
            <person name="Wu J."/>
        </authorList>
    </citation>
    <scope>NUCLEOTIDE SEQUENCE [LARGE SCALE GENOMIC DNA]</scope>
    <source>
        <strain evidence="8 9">ZRIMU1530</strain>
    </source>
</reference>
<feature type="transmembrane region" description="Helical" evidence="6">
    <location>
        <begin position="151"/>
        <end position="172"/>
    </location>
</feature>
<keyword evidence="9" id="KW-1185">Reference proteome</keyword>
<feature type="transmembrane region" description="Helical" evidence="6">
    <location>
        <begin position="232"/>
        <end position="254"/>
    </location>
</feature>
<feature type="compositionally biased region" description="Polar residues" evidence="5">
    <location>
        <begin position="1"/>
        <end position="10"/>
    </location>
</feature>
<dbReference type="InterPro" id="IPR011701">
    <property type="entry name" value="MFS"/>
</dbReference>
<protein>
    <submittedName>
        <fullName evidence="8">MFS transporter</fullName>
    </submittedName>
</protein>
<evidence type="ECO:0000259" key="7">
    <source>
        <dbReference type="PROSITE" id="PS50850"/>
    </source>
</evidence>
<feature type="transmembrane region" description="Helical" evidence="6">
    <location>
        <begin position="386"/>
        <end position="408"/>
    </location>
</feature>
<accession>A0ABW9HKT3</accession>
<feature type="transmembrane region" description="Helical" evidence="6">
    <location>
        <begin position="299"/>
        <end position="316"/>
    </location>
</feature>
<evidence type="ECO:0000313" key="9">
    <source>
        <dbReference type="Proteomes" id="UP001631957"/>
    </source>
</evidence>
<feature type="domain" description="Major facilitator superfamily (MFS) profile" evidence="7">
    <location>
        <begin position="26"/>
        <end position="418"/>
    </location>
</feature>
<dbReference type="PANTHER" id="PTHR23523">
    <property type="match status" value="1"/>
</dbReference>
<keyword evidence="4 6" id="KW-0472">Membrane</keyword>
<keyword evidence="3 6" id="KW-1133">Transmembrane helix</keyword>
<evidence type="ECO:0000313" key="8">
    <source>
        <dbReference type="EMBL" id="MFM9607470.1"/>
    </source>
</evidence>
<feature type="transmembrane region" description="Helical" evidence="6">
    <location>
        <begin position="62"/>
        <end position="82"/>
    </location>
</feature>
<dbReference type="PROSITE" id="PS50850">
    <property type="entry name" value="MFS"/>
    <property type="match status" value="1"/>
</dbReference>
<organism evidence="8 9">
    <name type="scientific">Streptomyces niveiscabiei</name>
    <dbReference type="NCBI Taxonomy" id="164115"/>
    <lineage>
        <taxon>Bacteria</taxon>
        <taxon>Bacillati</taxon>
        <taxon>Actinomycetota</taxon>
        <taxon>Actinomycetes</taxon>
        <taxon>Kitasatosporales</taxon>
        <taxon>Streptomycetaceae</taxon>
        <taxon>Streptomyces</taxon>
    </lineage>
</organism>